<dbReference type="PANTHER" id="PTHR14021">
    <property type="entry name" value="IRON-SULFUR CLUSTER CO-CHAPERONE PROTEIN HSCB"/>
    <property type="match status" value="1"/>
</dbReference>
<evidence type="ECO:0000256" key="2">
    <source>
        <dbReference type="ARBA" id="ARBA00023186"/>
    </source>
</evidence>
<evidence type="ECO:0000256" key="3">
    <source>
        <dbReference type="ARBA" id="ARBA00025596"/>
    </source>
</evidence>
<dbReference type="GeneID" id="78362949"/>
<dbReference type="Gene3D" id="1.10.287.110">
    <property type="entry name" value="DnaJ domain"/>
    <property type="match status" value="1"/>
</dbReference>
<name>A0A227KQE8_9BURK</name>
<dbReference type="InterPro" id="IPR004640">
    <property type="entry name" value="HscB"/>
</dbReference>
<comment type="function">
    <text evidence="3 4">Co-chaperone involved in the maturation of iron-sulfur cluster-containing proteins. Seems to help targeting proteins to be folded toward HscA.</text>
</comment>
<comment type="subunit">
    <text evidence="4">Interacts with HscA and stimulates its ATPase activity.</text>
</comment>
<dbReference type="NCBIfam" id="TIGR00714">
    <property type="entry name" value="hscB"/>
    <property type="match status" value="1"/>
</dbReference>
<dbReference type="EMBL" id="NHMP01000001">
    <property type="protein sequence ID" value="OXE50771.1"/>
    <property type="molecule type" value="Genomic_DNA"/>
</dbReference>
<dbReference type="CDD" id="cd06257">
    <property type="entry name" value="DnaJ"/>
    <property type="match status" value="1"/>
</dbReference>
<proteinExistence type="inferred from homology"/>
<gene>
    <name evidence="4" type="primary">hscB</name>
    <name evidence="6" type="ORF">ADH67_00230</name>
</gene>
<dbReference type="Pfam" id="PF07743">
    <property type="entry name" value="HSCB_C"/>
    <property type="match status" value="1"/>
</dbReference>
<dbReference type="PANTHER" id="PTHR14021:SF15">
    <property type="entry name" value="IRON-SULFUR CLUSTER CO-CHAPERONE PROTEIN HSCB"/>
    <property type="match status" value="1"/>
</dbReference>
<dbReference type="Proteomes" id="UP000214610">
    <property type="component" value="Unassembled WGS sequence"/>
</dbReference>
<evidence type="ECO:0000313" key="6">
    <source>
        <dbReference type="EMBL" id="OXE50771.1"/>
    </source>
</evidence>
<dbReference type="SUPFAM" id="SSF47144">
    <property type="entry name" value="HSC20 (HSCB), C-terminal oligomerisation domain"/>
    <property type="match status" value="1"/>
</dbReference>
<comment type="similarity">
    <text evidence="1 4">Belongs to the HscB family.</text>
</comment>
<evidence type="ECO:0000256" key="1">
    <source>
        <dbReference type="ARBA" id="ARBA00010476"/>
    </source>
</evidence>
<evidence type="ECO:0000259" key="5">
    <source>
        <dbReference type="PROSITE" id="PS50076"/>
    </source>
</evidence>
<dbReference type="SUPFAM" id="SSF46565">
    <property type="entry name" value="Chaperone J-domain"/>
    <property type="match status" value="1"/>
</dbReference>
<dbReference type="SMART" id="SM00271">
    <property type="entry name" value="DnaJ"/>
    <property type="match status" value="1"/>
</dbReference>
<sequence length="166" mass="19097">MTAFNAFQIFNMPVSFKIDEAELGQKYFQIQKMVHPDRFASASEAEKRNAQQWSTRLNDAYSVLKDPIQRAKLVCALLGSPVDEESSGSINEEFLMDQLIRREEISTAKEANDETRLKKLKEEISGEKEDLLKKVEHSLDEDKDPKTASENIKKIMFLARQLEDLK</sequence>
<organism evidence="6 7">
    <name type="scientific">Turicimonas muris</name>
    <dbReference type="NCBI Taxonomy" id="1796652"/>
    <lineage>
        <taxon>Bacteria</taxon>
        <taxon>Pseudomonadati</taxon>
        <taxon>Pseudomonadota</taxon>
        <taxon>Betaproteobacteria</taxon>
        <taxon>Burkholderiales</taxon>
        <taxon>Sutterellaceae</taxon>
        <taxon>Turicimonas</taxon>
    </lineage>
</organism>
<dbReference type="InterPro" id="IPR036386">
    <property type="entry name" value="HscB_C_sf"/>
</dbReference>
<dbReference type="RefSeq" id="WP_066595550.1">
    <property type="nucleotide sequence ID" value="NZ_CAJTBZ010000001.1"/>
</dbReference>
<dbReference type="GO" id="GO:0051087">
    <property type="term" value="F:protein-folding chaperone binding"/>
    <property type="evidence" value="ECO:0007669"/>
    <property type="project" value="InterPro"/>
</dbReference>
<evidence type="ECO:0000313" key="7">
    <source>
        <dbReference type="Proteomes" id="UP000214610"/>
    </source>
</evidence>
<dbReference type="InterPro" id="IPR009073">
    <property type="entry name" value="HscB_oligo_C"/>
</dbReference>
<comment type="caution">
    <text evidence="6">The sequence shown here is derived from an EMBL/GenBank/DDBJ whole genome shotgun (WGS) entry which is preliminary data.</text>
</comment>
<dbReference type="GO" id="GO:0044571">
    <property type="term" value="P:[2Fe-2S] cluster assembly"/>
    <property type="evidence" value="ECO:0007669"/>
    <property type="project" value="InterPro"/>
</dbReference>
<dbReference type="AlphaFoldDB" id="A0A227KQE8"/>
<feature type="domain" description="J" evidence="5">
    <location>
        <begin position="5"/>
        <end position="69"/>
    </location>
</feature>
<dbReference type="PROSITE" id="PS50076">
    <property type="entry name" value="DNAJ_2"/>
    <property type="match status" value="1"/>
</dbReference>
<evidence type="ECO:0000256" key="4">
    <source>
        <dbReference type="HAMAP-Rule" id="MF_00682"/>
    </source>
</evidence>
<dbReference type="GO" id="GO:0006457">
    <property type="term" value="P:protein folding"/>
    <property type="evidence" value="ECO:0007669"/>
    <property type="project" value="UniProtKB-UniRule"/>
</dbReference>
<dbReference type="GO" id="GO:0051259">
    <property type="term" value="P:protein complex oligomerization"/>
    <property type="evidence" value="ECO:0007669"/>
    <property type="project" value="InterPro"/>
</dbReference>
<reference evidence="7" key="1">
    <citation type="submission" date="2017-05" db="EMBL/GenBank/DDBJ databases">
        <title>Improved OligoMM genomes.</title>
        <authorList>
            <person name="Garzetti D."/>
        </authorList>
    </citation>
    <scope>NUCLEOTIDE SEQUENCE [LARGE SCALE GENOMIC DNA]</scope>
    <source>
        <strain evidence="7">YL45</strain>
    </source>
</reference>
<protein>
    <recommendedName>
        <fullName evidence="4">Co-chaperone protein HscB homolog</fullName>
    </recommendedName>
</protein>
<dbReference type="GO" id="GO:0001671">
    <property type="term" value="F:ATPase activator activity"/>
    <property type="evidence" value="ECO:0007669"/>
    <property type="project" value="InterPro"/>
</dbReference>
<dbReference type="Gene3D" id="1.20.1280.20">
    <property type="entry name" value="HscB, C-terminal domain"/>
    <property type="match status" value="1"/>
</dbReference>
<dbReference type="InterPro" id="IPR036869">
    <property type="entry name" value="J_dom_sf"/>
</dbReference>
<keyword evidence="2 4" id="KW-0143">Chaperone</keyword>
<dbReference type="InterPro" id="IPR001623">
    <property type="entry name" value="DnaJ_domain"/>
</dbReference>
<accession>A0A227KQE8</accession>
<dbReference type="HAMAP" id="MF_00682">
    <property type="entry name" value="HscB"/>
    <property type="match status" value="1"/>
</dbReference>
<keyword evidence="7" id="KW-1185">Reference proteome</keyword>